<proteinExistence type="predicted"/>
<feature type="region of interest" description="Disordered" evidence="1">
    <location>
        <begin position="172"/>
        <end position="194"/>
    </location>
</feature>
<sequence>MKRFIFSFFLGLTLVGCANTSVQVKDGKEYVAGAPVVAKGTMVDIRVTEKDGTVTSLARAAGDMVGDAGIGAAATAYAGMSVGQGSLALGAVGIIADLITASTRGAPPVIVVADAGKTVAEVPVPGEYLEMMLRINCIDVGDQVVVAKMPAGVFGQAPYQVYNADPDLHRGSDLRPSCSTLTERKRSAAANGAG</sequence>
<evidence type="ECO:0000256" key="2">
    <source>
        <dbReference type="SAM" id="SignalP"/>
    </source>
</evidence>
<organism evidence="3 4">
    <name type="scientific">Achromobacter spanius</name>
    <dbReference type="NCBI Taxonomy" id="217203"/>
    <lineage>
        <taxon>Bacteria</taxon>
        <taxon>Pseudomonadati</taxon>
        <taxon>Pseudomonadota</taxon>
        <taxon>Betaproteobacteria</taxon>
        <taxon>Burkholderiales</taxon>
        <taxon>Alcaligenaceae</taxon>
        <taxon>Achromobacter</taxon>
    </lineage>
</organism>
<comment type="caution">
    <text evidence="3">The sequence shown here is derived from an EMBL/GenBank/DDBJ whole genome shotgun (WGS) entry which is preliminary data.</text>
</comment>
<feature type="signal peptide" evidence="2">
    <location>
        <begin position="1"/>
        <end position="18"/>
    </location>
</feature>
<reference evidence="3" key="1">
    <citation type="submission" date="2022-09" db="EMBL/GenBank/DDBJ databases">
        <title>Intensive care unit water sources are persistently colonized with multi-drug resistant bacteria and are the site of extensive horizontal gene transfer of antibiotic resistance genes.</title>
        <authorList>
            <person name="Diorio-Toth L."/>
        </authorList>
    </citation>
    <scope>NUCLEOTIDE SEQUENCE</scope>
    <source>
        <strain evidence="3">GD03843</strain>
    </source>
</reference>
<evidence type="ECO:0000313" key="4">
    <source>
        <dbReference type="Proteomes" id="UP001161094"/>
    </source>
</evidence>
<keyword evidence="2" id="KW-0732">Signal</keyword>
<evidence type="ECO:0000256" key="1">
    <source>
        <dbReference type="SAM" id="MobiDB-lite"/>
    </source>
</evidence>
<accession>A0AA42LSG7</accession>
<name>A0AA42LSG7_9BURK</name>
<evidence type="ECO:0000313" key="3">
    <source>
        <dbReference type="EMBL" id="MDH0738628.1"/>
    </source>
</evidence>
<dbReference type="Proteomes" id="UP001161094">
    <property type="component" value="Unassembled WGS sequence"/>
</dbReference>
<protein>
    <submittedName>
        <fullName evidence="3">Uncharacterized protein</fullName>
    </submittedName>
</protein>
<dbReference type="PROSITE" id="PS51257">
    <property type="entry name" value="PROKAR_LIPOPROTEIN"/>
    <property type="match status" value="1"/>
</dbReference>
<gene>
    <name evidence="3" type="ORF">N5D93_22615</name>
</gene>
<dbReference type="EMBL" id="JAOCDZ010000018">
    <property type="protein sequence ID" value="MDH0738628.1"/>
    <property type="molecule type" value="Genomic_DNA"/>
</dbReference>
<feature type="chain" id="PRO_5041299596" evidence="2">
    <location>
        <begin position="19"/>
        <end position="194"/>
    </location>
</feature>
<dbReference type="AlphaFoldDB" id="A0AA42LSG7"/>
<dbReference type="RefSeq" id="WP_279996612.1">
    <property type="nucleotide sequence ID" value="NZ_JAOCDZ010000018.1"/>
</dbReference>